<evidence type="ECO:0000259" key="8">
    <source>
        <dbReference type="Pfam" id="PF20222"/>
    </source>
</evidence>
<name>A0A2N1J9G0_9BASI</name>
<feature type="compositionally biased region" description="Low complexity" evidence="6">
    <location>
        <begin position="585"/>
        <end position="595"/>
    </location>
</feature>
<evidence type="ECO:0000256" key="2">
    <source>
        <dbReference type="ARBA" id="ARBA00022553"/>
    </source>
</evidence>
<evidence type="ECO:0000256" key="6">
    <source>
        <dbReference type="SAM" id="MobiDB-lite"/>
    </source>
</evidence>
<evidence type="ECO:0000313" key="9">
    <source>
        <dbReference type="EMBL" id="PKI83195.1"/>
    </source>
</evidence>
<feature type="domain" description="B-block binding subunit of TFIIIC" evidence="7">
    <location>
        <begin position="139"/>
        <end position="206"/>
    </location>
</feature>
<dbReference type="InterPro" id="IPR046488">
    <property type="entry name" value="Sfc3/Tfc3_C"/>
</dbReference>
<dbReference type="GO" id="GO:0042791">
    <property type="term" value="P:5S class rRNA transcription by RNA polymerase III"/>
    <property type="evidence" value="ECO:0007669"/>
    <property type="project" value="TreeGrafter"/>
</dbReference>
<feature type="domain" description="Transcription factor tau subunit sfc3/Tfc3 C-terminal" evidence="8">
    <location>
        <begin position="1075"/>
        <end position="1538"/>
    </location>
</feature>
<feature type="region of interest" description="Disordered" evidence="6">
    <location>
        <begin position="585"/>
        <end position="609"/>
    </location>
</feature>
<keyword evidence="2" id="KW-0597">Phosphoprotein</keyword>
<dbReference type="InterPro" id="IPR007309">
    <property type="entry name" value="TFIIIC_Bblock-bd"/>
</dbReference>
<protein>
    <submittedName>
        <fullName evidence="9">Uncharacterized protein</fullName>
    </submittedName>
</protein>
<dbReference type="GO" id="GO:0006384">
    <property type="term" value="P:transcription initiation at RNA polymerase III promoter"/>
    <property type="evidence" value="ECO:0007669"/>
    <property type="project" value="InterPro"/>
</dbReference>
<proteinExistence type="predicted"/>
<dbReference type="PANTHER" id="PTHR15180:SF1">
    <property type="entry name" value="GENERAL TRANSCRIPTION FACTOR 3C POLYPEPTIDE 1"/>
    <property type="match status" value="1"/>
</dbReference>
<dbReference type="OrthoDB" id="68020at2759"/>
<evidence type="ECO:0000256" key="3">
    <source>
        <dbReference type="ARBA" id="ARBA00023125"/>
    </source>
</evidence>
<dbReference type="GO" id="GO:0003677">
    <property type="term" value="F:DNA binding"/>
    <property type="evidence" value="ECO:0007669"/>
    <property type="project" value="UniProtKB-KW"/>
</dbReference>
<dbReference type="GO" id="GO:0000127">
    <property type="term" value="C:transcription factor TFIIIC complex"/>
    <property type="evidence" value="ECO:0007669"/>
    <property type="project" value="InterPro"/>
</dbReference>
<evidence type="ECO:0000259" key="7">
    <source>
        <dbReference type="Pfam" id="PF04182"/>
    </source>
</evidence>
<evidence type="ECO:0000313" key="10">
    <source>
        <dbReference type="Proteomes" id="UP000232875"/>
    </source>
</evidence>
<gene>
    <name evidence="9" type="ORF">MVES_003072</name>
</gene>
<dbReference type="EMBL" id="KZ454992">
    <property type="protein sequence ID" value="PKI83195.1"/>
    <property type="molecule type" value="Genomic_DNA"/>
</dbReference>
<dbReference type="Pfam" id="PF04182">
    <property type="entry name" value="B-block_TFIIIC"/>
    <property type="match status" value="1"/>
</dbReference>
<keyword evidence="4" id="KW-0804">Transcription</keyword>
<dbReference type="GO" id="GO:0005634">
    <property type="term" value="C:nucleus"/>
    <property type="evidence" value="ECO:0007669"/>
    <property type="project" value="UniProtKB-SubCell"/>
</dbReference>
<organism evidence="9 10">
    <name type="scientific">Malassezia vespertilionis</name>
    <dbReference type="NCBI Taxonomy" id="2020962"/>
    <lineage>
        <taxon>Eukaryota</taxon>
        <taxon>Fungi</taxon>
        <taxon>Dikarya</taxon>
        <taxon>Basidiomycota</taxon>
        <taxon>Ustilaginomycotina</taxon>
        <taxon>Malasseziomycetes</taxon>
        <taxon>Malasseziales</taxon>
        <taxon>Malasseziaceae</taxon>
        <taxon>Malassezia</taxon>
    </lineage>
</organism>
<evidence type="ECO:0000256" key="5">
    <source>
        <dbReference type="ARBA" id="ARBA00023242"/>
    </source>
</evidence>
<evidence type="ECO:0000256" key="4">
    <source>
        <dbReference type="ARBA" id="ARBA00023163"/>
    </source>
</evidence>
<evidence type="ECO:0000256" key="1">
    <source>
        <dbReference type="ARBA" id="ARBA00004123"/>
    </source>
</evidence>
<dbReference type="PANTHER" id="PTHR15180">
    <property type="entry name" value="GENERAL TRANSCRIPTION FACTOR 3C POLYPEPTIDE 1"/>
    <property type="match status" value="1"/>
</dbReference>
<dbReference type="Proteomes" id="UP000232875">
    <property type="component" value="Unassembled WGS sequence"/>
</dbReference>
<dbReference type="InterPro" id="IPR044210">
    <property type="entry name" value="Tfc3-like"/>
</dbReference>
<keyword evidence="10" id="KW-1185">Reference proteome</keyword>
<dbReference type="Pfam" id="PF20222">
    <property type="entry name" value="DUF6581"/>
    <property type="match status" value="1"/>
</dbReference>
<comment type="subcellular location">
    <subcellularLocation>
        <location evidence="1">Nucleus</location>
    </subcellularLocation>
</comment>
<sequence>MLAPLLEYCVEQIALDGEAGTDMARLFAMVDAHITERTGMPPKMDDTYKAYLWKAMLAHPAVRLGTVHAPHAEAKHAARVSVHGKSKSTGIVAPTPLDKHGAQLGPLHTRYGEALRLYLDADVVRRVVTGTDLRTFLSDAAYTVLQLVCRARENGMTVVALGAATAYDQKTVFYLVKTLVERDLVAKFSAPEMGHVSNYVVDKRYLAQNPQWSAQQAAQTAIGEPVWVTTERLALLESGAQHDEKDTGDRAPDARADGLEDVEDAAAAPRLPPALYEHEDEMLAYPLLSEEQSNVWLHSRQDLLTQRLHRLLERSPQHTTPRAWLALRLGLRPCRGLKRAFITYLNRFVHAGLLERVQVQLGNLSPLYVRATPQGLAQRLVLHTDAPPAAETLPRWALQRERTIEWQLHRAVGDAGIGGCTMQNLAAHFGASHEIKRMMEQILGRQAAAPYSPWTLCAPFEQQGRERRIRYYTFCHFCEKCAKDEIDVGVALGYANEAALALASAPVPTSLPGEAHFTSAEAYQSAVHGAQMHTLGFFRDVSGPVPLSQKRKANIDPLTGQAKRGRPRKVAQEPAVEAVCAPHDAAPHDAAPQQDTRTAVPPIPPAPRKNLTLFHRSAALQSIVHRHGGAIDTLDIARLCKESSTHLDFSDRTTRAKVVAFATQHGLLNTTRTQRHADEAHRQRTILYDPDITPSALQTFVQAVAAGDAGWDGSARRMKRAAITADDAGLAAPSMPTTLPWATAEKVAPDADPMDDLGTQRAFARLSHVLRQYYGFPFGRAARLRLFHEAAFGAARHHTVPLAWFWTKATLWTYIALIPVRLQTQAVLRAVTNPTMLNTPLEALPEMLAQRLGVGRQKTYTPRFQRYAAQLCTLGLAEMAPDATLQLATAATLEGQSYALHTLDEARAFWSALRAAHAPLPLPMLHSTHAWQDMFQLKRQQKAFLRRYRTETPCTPALLARLAATIFAPYDAVEAFFAHAPKSKPLAAILAQKVADRRAARESTWDAALAEERAQEALPSARRETLERLLAHQKTRYLGGKTSCTVDELRAQIRSTIAAQRRHTKPRMVRRREHNAIAWSAQHQDTLRDAYVILHHRHLHGAPLDWTALLQCIRADPAYAEHASAAWNTWRARLKQLASAPDEQVYLLLLERAWGAVLKDAHVRGALDASTFPSMTELDLVREIAYLRAHVQKETLMAEHAAEAKRTMLPYVVSPAYAARWQPMLKRASLALPNETLPMVHRLHMQRAHAFSTSMYAFAHDRDKRAVGARAGVYDAAVKMLAETGNAAWRTCLDEDLLEAGLARMLAQKMVRFVERGERRALAFTDEFLRLLHAPLSQTQAAAAAAVHALPLHAHPAASEGETAAWIQLLADGAVRPTLDTAPLGALRQRSQLNARTLDDVETECSVALARTKALPAPVACNAPCVWPTGRLAHGLLRSALERAGPDGLPVAQLAPSMHDAARNALEAHEVLVTGYDTSRLVLAEHAEAWAVPLLEHGHTFPRTWRDVHGNVNEHVWRQRLALVLAWVTARPGLSFAHLLVQLGGSVDRAELWELMCASAETGRITVRPYGGDYRLCSDAEIALDVGDGAYWFQDAESV</sequence>
<keyword evidence="3" id="KW-0238">DNA-binding</keyword>
<keyword evidence="5" id="KW-0539">Nucleus</keyword>
<accession>A0A2N1J9G0</accession>
<reference evidence="9 10" key="1">
    <citation type="submission" date="2017-10" db="EMBL/GenBank/DDBJ databases">
        <title>A novel species of cold-tolerant Malassezia isolated from bats.</title>
        <authorList>
            <person name="Lorch J.M."/>
            <person name="Palmer J.M."/>
            <person name="Vanderwolf K.J."/>
            <person name="Schmidt K.Z."/>
            <person name="Verant M.L."/>
            <person name="Weller T.J."/>
            <person name="Blehert D.S."/>
        </authorList>
    </citation>
    <scope>NUCLEOTIDE SEQUENCE [LARGE SCALE GENOMIC DNA]</scope>
    <source>
        <strain evidence="9 10">NWHC:44797-103</strain>
    </source>
</reference>